<sequence>MPRASASRSARALPDSRHVILDTGFGRGERLAAARAGGRTLHYIAVLATLPPAEAIEDAGLRAAWPTAVPGLHRLVLDGGRTTFDILLGDVDAGIGELAARVDAFFVPAPVSSLRALARLAVPDARLTAVDGDDAWRRALRAAGFSWDDTAAQNGWLQARYTSRKPQPPRPAPPVRSAIVIGAGLAGSAACERLCARGWQVTVIERHAEAASEASGNRAGIFMPLLSRDDNIPTRLTRAAYLYALRHWQRLGGLSPGGVPMLGAQCGVLQLARDAEHAALQQEVAAQWRYPEEFVRWIDAAAAANLLGSSTPHGAWLFGQGGWANPASICRASLDACGTRLHRVFHAEALRLERRGDAWHALDANGRTLASAARVIVANGAGALHLPQTAPLPLYTMRGQVTHVAAQRFAALPLVVCREAYMTPPVDGIVSVGATYDKDADRALRAASQQENLARAVEILGEARVPAGLPLEGRVGLRCMAPDRLPLVGPLPDFDAAGQPERLRDVDRQPNLHALLGYASRGLIWAPLAAELLACQLEDEAPPLEASLVAALDPARFLLKERKRNRAQTVAILPKP</sequence>
<evidence type="ECO:0000256" key="3">
    <source>
        <dbReference type="ARBA" id="ARBA00022630"/>
    </source>
</evidence>
<dbReference type="EMBL" id="WNKZ01000051">
    <property type="protein sequence ID" value="MTV54433.1"/>
    <property type="molecule type" value="Genomic_DNA"/>
</dbReference>
<keyword evidence="4 11" id="KW-0808">Transferase</keyword>
<dbReference type="GO" id="GO:0008033">
    <property type="term" value="P:tRNA processing"/>
    <property type="evidence" value="ECO:0007669"/>
    <property type="project" value="UniProtKB-KW"/>
</dbReference>
<keyword evidence="2 11" id="KW-0489">Methyltransferase</keyword>
<keyword evidence="3" id="KW-0285">Flavoprotein</keyword>
<evidence type="ECO:0000313" key="12">
    <source>
        <dbReference type="Proteomes" id="UP000430634"/>
    </source>
</evidence>
<dbReference type="Gene3D" id="3.40.50.150">
    <property type="entry name" value="Vaccinia Virus protein VP39"/>
    <property type="match status" value="1"/>
</dbReference>
<dbReference type="GO" id="GO:0005737">
    <property type="term" value="C:cytoplasm"/>
    <property type="evidence" value="ECO:0007669"/>
    <property type="project" value="TreeGrafter"/>
</dbReference>
<keyword evidence="6" id="KW-0819">tRNA processing</keyword>
<evidence type="ECO:0000256" key="4">
    <source>
        <dbReference type="ARBA" id="ARBA00022679"/>
    </source>
</evidence>
<accession>A0A6I3SZ31</accession>
<keyword evidence="5" id="KW-0949">S-adenosyl-L-methionine</keyword>
<organism evidence="11 12">
    <name type="scientific">Pseudoduganella buxea</name>
    <dbReference type="NCBI Taxonomy" id="1949069"/>
    <lineage>
        <taxon>Bacteria</taxon>
        <taxon>Pseudomonadati</taxon>
        <taxon>Pseudomonadota</taxon>
        <taxon>Betaproteobacteria</taxon>
        <taxon>Burkholderiales</taxon>
        <taxon>Oxalobacteraceae</taxon>
        <taxon>Telluria group</taxon>
        <taxon>Pseudoduganella</taxon>
    </lineage>
</organism>
<dbReference type="OrthoDB" id="9786494at2"/>
<keyword evidence="8" id="KW-0560">Oxidoreductase</keyword>
<dbReference type="GO" id="GO:0004808">
    <property type="term" value="F:tRNA (5-methylaminomethyl-2-thiouridylate)(34)-methyltransferase activity"/>
    <property type="evidence" value="ECO:0007669"/>
    <property type="project" value="UniProtKB-EC"/>
</dbReference>
<proteinExistence type="predicted"/>
<evidence type="ECO:0000256" key="6">
    <source>
        <dbReference type="ARBA" id="ARBA00022694"/>
    </source>
</evidence>
<evidence type="ECO:0000256" key="5">
    <source>
        <dbReference type="ARBA" id="ARBA00022691"/>
    </source>
</evidence>
<dbReference type="SUPFAM" id="SSF51905">
    <property type="entry name" value="FAD/NAD(P)-binding domain"/>
    <property type="match status" value="1"/>
</dbReference>
<dbReference type="EC" id="2.1.1.61" evidence="11"/>
<keyword evidence="7" id="KW-0274">FAD</keyword>
<comment type="caution">
    <text evidence="11">The sequence shown here is derived from an EMBL/GenBank/DDBJ whole genome shotgun (WGS) entry which is preliminary data.</text>
</comment>
<name>A0A6I3SZ31_9BURK</name>
<evidence type="ECO:0000256" key="7">
    <source>
        <dbReference type="ARBA" id="ARBA00022827"/>
    </source>
</evidence>
<dbReference type="InterPro" id="IPR036188">
    <property type="entry name" value="FAD/NAD-bd_sf"/>
</dbReference>
<evidence type="ECO:0000256" key="8">
    <source>
        <dbReference type="ARBA" id="ARBA00023002"/>
    </source>
</evidence>
<dbReference type="PANTHER" id="PTHR13847:SF283">
    <property type="entry name" value="TRNA 5-METHYLAMINOMETHYL-2-THIOURIDINE BIOSYNTHESIS BIFUNCTIONAL PROTEIN MNMC"/>
    <property type="match status" value="1"/>
</dbReference>
<dbReference type="GO" id="GO:0032259">
    <property type="term" value="P:methylation"/>
    <property type="evidence" value="ECO:0007669"/>
    <property type="project" value="UniProtKB-KW"/>
</dbReference>
<dbReference type="NCBIfam" id="TIGR03197">
    <property type="entry name" value="MnmC_Cterm"/>
    <property type="match status" value="1"/>
</dbReference>
<keyword evidence="1" id="KW-0963">Cytoplasm</keyword>
<dbReference type="PANTHER" id="PTHR13847">
    <property type="entry name" value="SARCOSINE DEHYDROGENASE-RELATED"/>
    <property type="match status" value="1"/>
</dbReference>
<dbReference type="InterPro" id="IPR029063">
    <property type="entry name" value="SAM-dependent_MTases_sf"/>
</dbReference>
<evidence type="ECO:0000256" key="2">
    <source>
        <dbReference type="ARBA" id="ARBA00022603"/>
    </source>
</evidence>
<gene>
    <name evidence="11" type="primary">mnmC</name>
    <name evidence="11" type="ORF">GM672_17005</name>
</gene>
<keyword evidence="9" id="KW-0511">Multifunctional enzyme</keyword>
<feature type="domain" description="FAD dependent oxidoreductase" evidence="10">
    <location>
        <begin position="178"/>
        <end position="534"/>
    </location>
</feature>
<dbReference type="Proteomes" id="UP000430634">
    <property type="component" value="Unassembled WGS sequence"/>
</dbReference>
<dbReference type="Gene3D" id="3.50.50.60">
    <property type="entry name" value="FAD/NAD(P)-binding domain"/>
    <property type="match status" value="1"/>
</dbReference>
<dbReference type="GO" id="GO:0016645">
    <property type="term" value="F:oxidoreductase activity, acting on the CH-NH group of donors"/>
    <property type="evidence" value="ECO:0007669"/>
    <property type="project" value="InterPro"/>
</dbReference>
<dbReference type="Gene3D" id="3.30.9.10">
    <property type="entry name" value="D-Amino Acid Oxidase, subunit A, domain 2"/>
    <property type="match status" value="1"/>
</dbReference>
<dbReference type="InterPro" id="IPR017610">
    <property type="entry name" value="tRNA_S-uridine_synth_MnmC_C"/>
</dbReference>
<evidence type="ECO:0000256" key="9">
    <source>
        <dbReference type="ARBA" id="ARBA00023268"/>
    </source>
</evidence>
<evidence type="ECO:0000313" key="11">
    <source>
        <dbReference type="EMBL" id="MTV54433.1"/>
    </source>
</evidence>
<protein>
    <submittedName>
        <fullName evidence="11">FAD-dependent 5-carboxymethylaminomethyl-2-thiouridine(34) oxidoreductase MnmC</fullName>
        <ecNumber evidence="11">2.1.1.61</ecNumber>
    </submittedName>
</protein>
<evidence type="ECO:0000256" key="1">
    <source>
        <dbReference type="ARBA" id="ARBA00022490"/>
    </source>
</evidence>
<dbReference type="Pfam" id="PF01266">
    <property type="entry name" value="DAO"/>
    <property type="match status" value="1"/>
</dbReference>
<reference evidence="11 12" key="1">
    <citation type="submission" date="2019-11" db="EMBL/GenBank/DDBJ databases">
        <title>Type strains purchased from KCTC, JCM and DSMZ.</title>
        <authorList>
            <person name="Lu H."/>
        </authorList>
    </citation>
    <scope>NUCLEOTIDE SEQUENCE [LARGE SCALE GENOMIC DNA]</scope>
    <source>
        <strain evidence="11 12">KCTC 52429</strain>
    </source>
</reference>
<dbReference type="AlphaFoldDB" id="A0A6I3SZ31"/>
<evidence type="ECO:0000259" key="10">
    <source>
        <dbReference type="Pfam" id="PF01266"/>
    </source>
</evidence>
<dbReference type="InterPro" id="IPR006076">
    <property type="entry name" value="FAD-dep_OxRdtase"/>
</dbReference>